<evidence type="ECO:0000256" key="1">
    <source>
        <dbReference type="SAM" id="MobiDB-lite"/>
    </source>
</evidence>
<dbReference type="GeneID" id="66071926"/>
<feature type="transmembrane region" description="Helical" evidence="2">
    <location>
        <begin position="136"/>
        <end position="162"/>
    </location>
</feature>
<accession>A0A9P7RNQ5</accession>
<sequence length="364" mass="39748">MVSSINTNYLTGSQVLAVQHVIIRIGLEFLFFGIHALLFIVSTWLLFQKGIGLVRARILLLIITSVMFLASFGVIISDMMICLRQASSYGLNAPTTRELTFGLRLASEVLMRLNFLLGDVIVVWRTWVVWSHSLSARLLLAVCMLGTISTAIANATTAILVFVRNTPGPNTLSLVLTLPPFITNSVATSLIAVKAWYYRKQIKSMLTTSTTSRMSSTRVEQVFILLVESGFVYCAVWLLILIAGFDVMTPANNTLICGIAVSLTGIYPTFIVIMVSLGKSHANTVFSSPEEYSTSEISQPLHFPTSGPARQSNESESPLPGENKDNSQQASLHSTGTGYDGGEPLHWAGSAKSLELQRHQGRAM</sequence>
<feature type="transmembrane region" description="Helical" evidence="2">
    <location>
        <begin position="29"/>
        <end position="47"/>
    </location>
</feature>
<feature type="transmembrane region" description="Helical" evidence="2">
    <location>
        <begin position="251"/>
        <end position="277"/>
    </location>
</feature>
<gene>
    <name evidence="3" type="ORF">E1B28_002850</name>
</gene>
<organism evidence="3 4">
    <name type="scientific">Marasmius oreades</name>
    <name type="common">fairy-ring Marasmius</name>
    <dbReference type="NCBI Taxonomy" id="181124"/>
    <lineage>
        <taxon>Eukaryota</taxon>
        <taxon>Fungi</taxon>
        <taxon>Dikarya</taxon>
        <taxon>Basidiomycota</taxon>
        <taxon>Agaricomycotina</taxon>
        <taxon>Agaricomycetes</taxon>
        <taxon>Agaricomycetidae</taxon>
        <taxon>Agaricales</taxon>
        <taxon>Marasmiineae</taxon>
        <taxon>Marasmiaceae</taxon>
        <taxon>Marasmius</taxon>
    </lineage>
</organism>
<dbReference type="Proteomes" id="UP001049176">
    <property type="component" value="Chromosome 10"/>
</dbReference>
<feature type="compositionally biased region" description="Polar residues" evidence="1">
    <location>
        <begin position="326"/>
        <end position="337"/>
    </location>
</feature>
<feature type="region of interest" description="Disordered" evidence="1">
    <location>
        <begin position="297"/>
        <end position="364"/>
    </location>
</feature>
<keyword evidence="4" id="KW-1185">Reference proteome</keyword>
<dbReference type="OrthoDB" id="3174319at2759"/>
<dbReference type="RefSeq" id="XP_043003405.1">
    <property type="nucleotide sequence ID" value="XM_043159799.1"/>
</dbReference>
<feature type="transmembrane region" description="Helical" evidence="2">
    <location>
        <begin position="222"/>
        <end position="245"/>
    </location>
</feature>
<keyword evidence="2" id="KW-0812">Transmembrane</keyword>
<dbReference type="KEGG" id="more:E1B28_002850"/>
<protein>
    <submittedName>
        <fullName evidence="3">Uncharacterized protein</fullName>
    </submittedName>
</protein>
<dbReference type="AlphaFoldDB" id="A0A9P7RNQ5"/>
<keyword evidence="2" id="KW-0472">Membrane</keyword>
<feature type="transmembrane region" description="Helical" evidence="2">
    <location>
        <begin position="101"/>
        <end position="124"/>
    </location>
</feature>
<evidence type="ECO:0000313" key="3">
    <source>
        <dbReference type="EMBL" id="KAG7086934.1"/>
    </source>
</evidence>
<feature type="transmembrane region" description="Helical" evidence="2">
    <location>
        <begin position="174"/>
        <end position="197"/>
    </location>
</feature>
<feature type="transmembrane region" description="Helical" evidence="2">
    <location>
        <begin position="59"/>
        <end position="81"/>
    </location>
</feature>
<dbReference type="EMBL" id="CM032190">
    <property type="protein sequence ID" value="KAG7086934.1"/>
    <property type="molecule type" value="Genomic_DNA"/>
</dbReference>
<comment type="caution">
    <text evidence="3">The sequence shown here is derived from an EMBL/GenBank/DDBJ whole genome shotgun (WGS) entry which is preliminary data.</text>
</comment>
<name>A0A9P7RNQ5_9AGAR</name>
<evidence type="ECO:0000313" key="4">
    <source>
        <dbReference type="Proteomes" id="UP001049176"/>
    </source>
</evidence>
<proteinExistence type="predicted"/>
<keyword evidence="2" id="KW-1133">Transmembrane helix</keyword>
<evidence type="ECO:0000256" key="2">
    <source>
        <dbReference type="SAM" id="Phobius"/>
    </source>
</evidence>
<reference evidence="3" key="1">
    <citation type="journal article" date="2021" name="Genome Biol. Evol.">
        <title>The assembled and annotated genome of the fairy-ring fungus Marasmius oreades.</title>
        <authorList>
            <person name="Hiltunen M."/>
            <person name="Ament-Velasquez S.L."/>
            <person name="Johannesson H."/>
        </authorList>
    </citation>
    <scope>NUCLEOTIDE SEQUENCE</scope>
    <source>
        <strain evidence="3">03SP1</strain>
    </source>
</reference>